<name>A0A4Z2DYL4_9TELE</name>
<evidence type="ECO:0000313" key="3">
    <source>
        <dbReference type="Proteomes" id="UP000314294"/>
    </source>
</evidence>
<gene>
    <name evidence="2" type="ORF">EYF80_068254</name>
</gene>
<reference evidence="2 3" key="1">
    <citation type="submission" date="2019-03" db="EMBL/GenBank/DDBJ databases">
        <title>First draft genome of Liparis tanakae, snailfish: a comprehensive survey of snailfish specific genes.</title>
        <authorList>
            <person name="Kim W."/>
            <person name="Song I."/>
            <person name="Jeong J.-H."/>
            <person name="Kim D."/>
            <person name="Kim S."/>
            <person name="Ryu S."/>
            <person name="Song J.Y."/>
            <person name="Lee S.K."/>
        </authorList>
    </citation>
    <scope>NUCLEOTIDE SEQUENCE [LARGE SCALE GENOMIC DNA]</scope>
    <source>
        <tissue evidence="2">Muscle</tissue>
    </source>
</reference>
<evidence type="ECO:0000256" key="1">
    <source>
        <dbReference type="SAM" id="MobiDB-lite"/>
    </source>
</evidence>
<proteinExistence type="predicted"/>
<dbReference type="AlphaFoldDB" id="A0A4Z2DYL4"/>
<sequence length="41" mass="4905">MAFSSRPRTNSHSTGSPPGRRGERRKRRRRRRGRKESRVKI</sequence>
<protein>
    <submittedName>
        <fullName evidence="2">Uncharacterized protein</fullName>
    </submittedName>
</protein>
<evidence type="ECO:0000313" key="2">
    <source>
        <dbReference type="EMBL" id="TNN21634.1"/>
    </source>
</evidence>
<feature type="compositionally biased region" description="Basic residues" evidence="1">
    <location>
        <begin position="22"/>
        <end position="35"/>
    </location>
</feature>
<organism evidence="2 3">
    <name type="scientific">Liparis tanakae</name>
    <name type="common">Tanaka's snailfish</name>
    <dbReference type="NCBI Taxonomy" id="230148"/>
    <lineage>
        <taxon>Eukaryota</taxon>
        <taxon>Metazoa</taxon>
        <taxon>Chordata</taxon>
        <taxon>Craniata</taxon>
        <taxon>Vertebrata</taxon>
        <taxon>Euteleostomi</taxon>
        <taxon>Actinopterygii</taxon>
        <taxon>Neopterygii</taxon>
        <taxon>Teleostei</taxon>
        <taxon>Neoteleostei</taxon>
        <taxon>Acanthomorphata</taxon>
        <taxon>Eupercaria</taxon>
        <taxon>Perciformes</taxon>
        <taxon>Cottioidei</taxon>
        <taxon>Cottales</taxon>
        <taxon>Liparidae</taxon>
        <taxon>Liparis</taxon>
    </lineage>
</organism>
<dbReference type="Proteomes" id="UP000314294">
    <property type="component" value="Unassembled WGS sequence"/>
</dbReference>
<feature type="region of interest" description="Disordered" evidence="1">
    <location>
        <begin position="1"/>
        <end position="41"/>
    </location>
</feature>
<accession>A0A4Z2DYL4</accession>
<keyword evidence="3" id="KW-1185">Reference proteome</keyword>
<feature type="compositionally biased region" description="Polar residues" evidence="1">
    <location>
        <begin position="1"/>
        <end position="14"/>
    </location>
</feature>
<dbReference type="EMBL" id="SRLO01026759">
    <property type="protein sequence ID" value="TNN21634.1"/>
    <property type="molecule type" value="Genomic_DNA"/>
</dbReference>
<comment type="caution">
    <text evidence="2">The sequence shown here is derived from an EMBL/GenBank/DDBJ whole genome shotgun (WGS) entry which is preliminary data.</text>
</comment>